<feature type="transmembrane region" description="Helical" evidence="2">
    <location>
        <begin position="17"/>
        <end position="40"/>
    </location>
</feature>
<dbReference type="AlphaFoldDB" id="A0A542Y3D3"/>
<reference evidence="3 4" key="1">
    <citation type="submission" date="2019-06" db="EMBL/GenBank/DDBJ databases">
        <title>Sequencing the genomes of 1000 actinobacteria strains.</title>
        <authorList>
            <person name="Klenk H.-P."/>
        </authorList>
    </citation>
    <scope>NUCLEOTIDE SEQUENCE [LARGE SCALE GENOMIC DNA]</scope>
    <source>
        <strain evidence="3 4">DSM 8803</strain>
    </source>
</reference>
<proteinExistence type="predicted"/>
<name>A0A542Y3D3_9MICO</name>
<protein>
    <submittedName>
        <fullName evidence="3">Uncharacterized protein</fullName>
    </submittedName>
</protein>
<evidence type="ECO:0000256" key="1">
    <source>
        <dbReference type="SAM" id="MobiDB-lite"/>
    </source>
</evidence>
<evidence type="ECO:0000313" key="4">
    <source>
        <dbReference type="Proteomes" id="UP000319094"/>
    </source>
</evidence>
<dbReference type="Proteomes" id="UP000319094">
    <property type="component" value="Unassembled WGS sequence"/>
</dbReference>
<sequence length="231" mass="25044">MHLKGMNSSATSKHRRILIAAIAGTLALLVLVGIGVYGLIRGPYTPDPGTDDTNQTATATPTPRTPATQAVPHPIRETTRPELFASDVATALFTWDTTSGYQSSEYAQIIVDVGDPSGIETAGLAADIRAYLPSPEQWTQLRTHQTSQWLTIDELFVPEAWADAEAQAAPGQLLPGTTAFTVTGIRHRAGHWGENPVETDRPVAFTMFITCQPTFDHCRLLRLSRVDAPLD</sequence>
<keyword evidence="4" id="KW-1185">Reference proteome</keyword>
<keyword evidence="2" id="KW-1133">Transmembrane helix</keyword>
<evidence type="ECO:0000256" key="2">
    <source>
        <dbReference type="SAM" id="Phobius"/>
    </source>
</evidence>
<dbReference type="EMBL" id="VFON01000001">
    <property type="protein sequence ID" value="TQL42595.1"/>
    <property type="molecule type" value="Genomic_DNA"/>
</dbReference>
<accession>A0A542Y3D3</accession>
<gene>
    <name evidence="3" type="ORF">FB468_0597</name>
</gene>
<organism evidence="3 4">
    <name type="scientific">Leucobacter komagatae</name>
    <dbReference type="NCBI Taxonomy" id="55969"/>
    <lineage>
        <taxon>Bacteria</taxon>
        <taxon>Bacillati</taxon>
        <taxon>Actinomycetota</taxon>
        <taxon>Actinomycetes</taxon>
        <taxon>Micrococcales</taxon>
        <taxon>Microbacteriaceae</taxon>
        <taxon>Leucobacter</taxon>
    </lineage>
</organism>
<feature type="region of interest" description="Disordered" evidence="1">
    <location>
        <begin position="47"/>
        <end position="70"/>
    </location>
</feature>
<keyword evidence="2" id="KW-0472">Membrane</keyword>
<keyword evidence="2" id="KW-0812">Transmembrane</keyword>
<evidence type="ECO:0000313" key="3">
    <source>
        <dbReference type="EMBL" id="TQL42595.1"/>
    </source>
</evidence>
<comment type="caution">
    <text evidence="3">The sequence shown here is derived from an EMBL/GenBank/DDBJ whole genome shotgun (WGS) entry which is preliminary data.</text>
</comment>
<feature type="compositionally biased region" description="Low complexity" evidence="1">
    <location>
        <begin position="51"/>
        <end position="70"/>
    </location>
</feature>
<dbReference type="STRING" id="55969.SD72_05735"/>